<keyword evidence="1 2" id="KW-0597">Phosphoprotein</keyword>
<feature type="modified residue" description="4-aspartylphosphate" evidence="2">
    <location>
        <position position="53"/>
    </location>
</feature>
<dbReference type="InterPro" id="IPR011006">
    <property type="entry name" value="CheY-like_superfamily"/>
</dbReference>
<dbReference type="PANTHER" id="PTHR44591:SF25">
    <property type="entry name" value="CHEMOTAXIS TWO-COMPONENT RESPONSE REGULATOR"/>
    <property type="match status" value="1"/>
</dbReference>
<evidence type="ECO:0000256" key="2">
    <source>
        <dbReference type="PROSITE-ProRule" id="PRU00169"/>
    </source>
</evidence>
<dbReference type="OrthoDB" id="9800897at2"/>
<evidence type="ECO:0000313" key="5">
    <source>
        <dbReference type="Proteomes" id="UP000317078"/>
    </source>
</evidence>
<name>A0A502EH67_9PROT</name>
<evidence type="ECO:0000256" key="1">
    <source>
        <dbReference type="ARBA" id="ARBA00022553"/>
    </source>
</evidence>
<evidence type="ECO:0000313" key="4">
    <source>
        <dbReference type="EMBL" id="TPG36399.1"/>
    </source>
</evidence>
<dbReference type="PROSITE" id="PS50110">
    <property type="entry name" value="RESPONSE_REGULATORY"/>
    <property type="match status" value="1"/>
</dbReference>
<dbReference type="SUPFAM" id="SSF52172">
    <property type="entry name" value="CheY-like"/>
    <property type="match status" value="1"/>
</dbReference>
<dbReference type="InterPro" id="IPR001789">
    <property type="entry name" value="Sig_transdc_resp-reg_receiver"/>
</dbReference>
<dbReference type="RefSeq" id="WP_140887860.1">
    <property type="nucleotide sequence ID" value="NZ_RCZP01000096.1"/>
</dbReference>
<dbReference type="Gene3D" id="3.40.50.2300">
    <property type="match status" value="1"/>
</dbReference>
<dbReference type="Pfam" id="PF00072">
    <property type="entry name" value="Response_reg"/>
    <property type="match status" value="1"/>
</dbReference>
<organism evidence="4 5">
    <name type="scientific">Muricoccus nepalensis</name>
    <dbReference type="NCBI Taxonomy" id="1854500"/>
    <lineage>
        <taxon>Bacteria</taxon>
        <taxon>Pseudomonadati</taxon>
        <taxon>Pseudomonadota</taxon>
        <taxon>Alphaproteobacteria</taxon>
        <taxon>Acetobacterales</taxon>
        <taxon>Roseomonadaceae</taxon>
        <taxon>Muricoccus</taxon>
    </lineage>
</organism>
<feature type="domain" description="Response regulatory" evidence="3">
    <location>
        <begin position="4"/>
        <end position="120"/>
    </location>
</feature>
<dbReference type="CDD" id="cd17562">
    <property type="entry name" value="REC_CheY4-like"/>
    <property type="match status" value="1"/>
</dbReference>
<dbReference type="EMBL" id="RCZP01000096">
    <property type="protein sequence ID" value="TPG36399.1"/>
    <property type="molecule type" value="Genomic_DNA"/>
</dbReference>
<protein>
    <submittedName>
        <fullName evidence="4">Response regulator</fullName>
    </submittedName>
</protein>
<dbReference type="GO" id="GO:0000160">
    <property type="term" value="P:phosphorelay signal transduction system"/>
    <property type="evidence" value="ECO:0007669"/>
    <property type="project" value="InterPro"/>
</dbReference>
<dbReference type="SMART" id="SM00448">
    <property type="entry name" value="REC"/>
    <property type="match status" value="1"/>
</dbReference>
<keyword evidence="5" id="KW-1185">Reference proteome</keyword>
<proteinExistence type="predicted"/>
<dbReference type="PANTHER" id="PTHR44591">
    <property type="entry name" value="STRESS RESPONSE REGULATOR PROTEIN 1"/>
    <property type="match status" value="1"/>
</dbReference>
<evidence type="ECO:0000259" key="3">
    <source>
        <dbReference type="PROSITE" id="PS50110"/>
    </source>
</evidence>
<gene>
    <name evidence="4" type="ORF">EAH89_30235</name>
</gene>
<dbReference type="AlphaFoldDB" id="A0A502EH67"/>
<dbReference type="Proteomes" id="UP000317078">
    <property type="component" value="Unassembled WGS sequence"/>
</dbReference>
<reference evidence="4 5" key="1">
    <citation type="journal article" date="2019" name="Environ. Microbiol.">
        <title>Species interactions and distinct microbial communities in high Arctic permafrost affected cryosols are associated with the CH4 and CO2 gas fluxes.</title>
        <authorList>
            <person name="Altshuler I."/>
            <person name="Hamel J."/>
            <person name="Turney S."/>
            <person name="Magnuson E."/>
            <person name="Levesque R."/>
            <person name="Greer C."/>
            <person name="Whyte L.G."/>
        </authorList>
    </citation>
    <scope>NUCLEOTIDE SEQUENCE [LARGE SCALE GENOMIC DNA]</scope>
    <source>
        <strain evidence="4 5">S9.3B</strain>
    </source>
</reference>
<comment type="caution">
    <text evidence="4">The sequence shown here is derived from an EMBL/GenBank/DDBJ whole genome shotgun (WGS) entry which is preliminary data.</text>
</comment>
<dbReference type="InterPro" id="IPR050595">
    <property type="entry name" value="Bact_response_regulator"/>
</dbReference>
<sequence length="121" mass="13226">MAKRVMTVDDSRTMREMVSLTLRKAGFEVSEAEDGRDALSKLRTTPVDVVITDLNMPHMDGVTLISTLRGDPRWRSVPILMLTTESDATKKAAGKSAGATGWLVKPFDPARLIDVVKRVAG</sequence>
<accession>A0A502EH67</accession>